<evidence type="ECO:0000256" key="1">
    <source>
        <dbReference type="SAM" id="SignalP"/>
    </source>
</evidence>
<dbReference type="AlphaFoldDB" id="A0ABD3NKE7"/>
<gene>
    <name evidence="2" type="ORF">HJC23_008439</name>
</gene>
<feature type="signal peptide" evidence="1">
    <location>
        <begin position="1"/>
        <end position="24"/>
    </location>
</feature>
<evidence type="ECO:0000313" key="2">
    <source>
        <dbReference type="EMBL" id="KAL3776454.1"/>
    </source>
</evidence>
<keyword evidence="1" id="KW-0732">Signal</keyword>
<sequence length="163" mass="18672">MGMKSRPIVHRVIWMLSITNTIGGGVPDGWKMTDRFVGFRYEVLPSPLITNDIKITIRDKADELFCFGWAQDSPRQSIIGESRCTKSAGDDMKSFISSLATEPSGTMINGTVVFRDYPDTLIRLHFSHFKVLSKERNTCFHDQPHKCIHLYDETEDGIKFRDR</sequence>
<name>A0ABD3NKE7_9STRA</name>
<accession>A0ABD3NKE7</accession>
<organism evidence="2 3">
    <name type="scientific">Cyclotella cryptica</name>
    <dbReference type="NCBI Taxonomy" id="29204"/>
    <lineage>
        <taxon>Eukaryota</taxon>
        <taxon>Sar</taxon>
        <taxon>Stramenopiles</taxon>
        <taxon>Ochrophyta</taxon>
        <taxon>Bacillariophyta</taxon>
        <taxon>Coscinodiscophyceae</taxon>
        <taxon>Thalassiosirophycidae</taxon>
        <taxon>Stephanodiscales</taxon>
        <taxon>Stephanodiscaceae</taxon>
        <taxon>Cyclotella</taxon>
    </lineage>
</organism>
<evidence type="ECO:0000313" key="3">
    <source>
        <dbReference type="Proteomes" id="UP001516023"/>
    </source>
</evidence>
<dbReference type="Proteomes" id="UP001516023">
    <property type="component" value="Unassembled WGS sequence"/>
</dbReference>
<reference evidence="2 3" key="1">
    <citation type="journal article" date="2020" name="G3 (Bethesda)">
        <title>Improved Reference Genome for Cyclotella cryptica CCMP332, a Model for Cell Wall Morphogenesis, Salinity Adaptation, and Lipid Production in Diatoms (Bacillariophyta).</title>
        <authorList>
            <person name="Roberts W.R."/>
            <person name="Downey K.M."/>
            <person name="Ruck E.C."/>
            <person name="Traller J.C."/>
            <person name="Alverson A.J."/>
        </authorList>
    </citation>
    <scope>NUCLEOTIDE SEQUENCE [LARGE SCALE GENOMIC DNA]</scope>
    <source>
        <strain evidence="2 3">CCMP332</strain>
    </source>
</reference>
<comment type="caution">
    <text evidence="2">The sequence shown here is derived from an EMBL/GenBank/DDBJ whole genome shotgun (WGS) entry which is preliminary data.</text>
</comment>
<protein>
    <submittedName>
        <fullName evidence="2">Uncharacterized protein</fullName>
    </submittedName>
</protein>
<dbReference type="EMBL" id="JABMIG020000491">
    <property type="protein sequence ID" value="KAL3776454.1"/>
    <property type="molecule type" value="Genomic_DNA"/>
</dbReference>
<keyword evidence="3" id="KW-1185">Reference proteome</keyword>
<proteinExistence type="predicted"/>
<feature type="chain" id="PRO_5044756588" evidence="1">
    <location>
        <begin position="25"/>
        <end position="163"/>
    </location>
</feature>